<dbReference type="Gene3D" id="3.40.800.10">
    <property type="entry name" value="Ureohydrolase domain"/>
    <property type="match status" value="1"/>
</dbReference>
<dbReference type="GO" id="GO:0008783">
    <property type="term" value="F:agmatinase activity"/>
    <property type="evidence" value="ECO:0007669"/>
    <property type="project" value="UniProtKB-EC"/>
</dbReference>
<feature type="binding site" evidence="4">
    <location>
        <position position="153"/>
    </location>
    <ligand>
        <name>Mn(2+)</name>
        <dbReference type="ChEBI" id="CHEBI:29035"/>
        <label>1</label>
    </ligand>
</feature>
<reference evidence="6 7" key="1">
    <citation type="journal article" date="2013" name="Biodegradation">
        <title>Quantitative proteomic analysis of ibuprofen-degrading Patulibacter sp. strain I11.</title>
        <authorList>
            <person name="Almeida B."/>
            <person name="Kjeldal H."/>
            <person name="Lolas I."/>
            <person name="Knudsen A.D."/>
            <person name="Carvalho G."/>
            <person name="Nielsen K.L."/>
            <person name="Barreto Crespo M.T."/>
            <person name="Stensballe A."/>
            <person name="Nielsen J.L."/>
        </authorList>
    </citation>
    <scope>NUCLEOTIDE SEQUENCE [LARGE SCALE GENOMIC DNA]</scope>
    <source>
        <strain evidence="6 7">I11</strain>
    </source>
</reference>
<organism evidence="6 7">
    <name type="scientific">Patulibacter medicamentivorans</name>
    <dbReference type="NCBI Taxonomy" id="1097667"/>
    <lineage>
        <taxon>Bacteria</taxon>
        <taxon>Bacillati</taxon>
        <taxon>Actinomycetota</taxon>
        <taxon>Thermoleophilia</taxon>
        <taxon>Solirubrobacterales</taxon>
        <taxon>Patulibacteraceae</taxon>
        <taxon>Patulibacter</taxon>
    </lineage>
</organism>
<dbReference type="PANTHER" id="PTHR11358">
    <property type="entry name" value="ARGINASE/AGMATINASE"/>
    <property type="match status" value="1"/>
</dbReference>
<dbReference type="PATRIC" id="fig|1097667.3.peg.4124"/>
<proteinExistence type="inferred from homology"/>
<dbReference type="PROSITE" id="PS01053">
    <property type="entry name" value="ARGINASE_1"/>
    <property type="match status" value="1"/>
</dbReference>
<keyword evidence="7" id="KW-1185">Reference proteome</keyword>
<dbReference type="GO" id="GO:0033389">
    <property type="term" value="P:putrescine biosynthetic process from arginine, via agmatine"/>
    <property type="evidence" value="ECO:0007669"/>
    <property type="project" value="TreeGrafter"/>
</dbReference>
<keyword evidence="4" id="KW-0464">Manganese</keyword>
<feature type="binding site" evidence="4">
    <location>
        <position position="151"/>
    </location>
    <ligand>
        <name>Mn(2+)</name>
        <dbReference type="ChEBI" id="CHEBI:29035"/>
        <label>1</label>
    </ligand>
</feature>
<dbReference type="RefSeq" id="WP_007578865.1">
    <property type="nucleotide sequence ID" value="NZ_AGUD01000306.1"/>
</dbReference>
<dbReference type="EMBL" id="AGUD01000306">
    <property type="protein sequence ID" value="EHN09006.1"/>
    <property type="molecule type" value="Genomic_DNA"/>
</dbReference>
<dbReference type="EC" id="3.5.3.11" evidence="6"/>
<comment type="caution">
    <text evidence="6">The sequence shown here is derived from an EMBL/GenBank/DDBJ whole genome shotgun (WGS) entry which is preliminary data.</text>
</comment>
<accession>H0EBD0</accession>
<feature type="binding site" evidence="4">
    <location>
        <position position="128"/>
    </location>
    <ligand>
        <name>Mn(2+)</name>
        <dbReference type="ChEBI" id="CHEBI:29035"/>
        <label>1</label>
    </ligand>
</feature>
<evidence type="ECO:0000256" key="1">
    <source>
        <dbReference type="ARBA" id="ARBA00009227"/>
    </source>
</evidence>
<dbReference type="InterPro" id="IPR006035">
    <property type="entry name" value="Ureohydrolase"/>
</dbReference>
<keyword evidence="3 5" id="KW-0378">Hydrolase</keyword>
<dbReference type="PIRSF" id="PIRSF036979">
    <property type="entry name" value="Arginase"/>
    <property type="match status" value="1"/>
</dbReference>
<evidence type="ECO:0000256" key="4">
    <source>
        <dbReference type="PIRSR" id="PIRSR036979-1"/>
    </source>
</evidence>
<name>H0EBD0_9ACTN</name>
<dbReference type="CDD" id="cd09990">
    <property type="entry name" value="Agmatinase-like"/>
    <property type="match status" value="1"/>
</dbReference>
<feature type="binding site" evidence="4">
    <location>
        <position position="246"/>
    </location>
    <ligand>
        <name>Mn(2+)</name>
        <dbReference type="ChEBI" id="CHEBI:29035"/>
        <label>1</label>
    </ligand>
</feature>
<keyword evidence="2 4" id="KW-0479">Metal-binding</keyword>
<dbReference type="GO" id="GO:0046872">
    <property type="term" value="F:metal ion binding"/>
    <property type="evidence" value="ECO:0007669"/>
    <property type="project" value="UniProtKB-KW"/>
</dbReference>
<dbReference type="NCBIfam" id="TIGR01230">
    <property type="entry name" value="agmatinase"/>
    <property type="match status" value="1"/>
</dbReference>
<dbReference type="Proteomes" id="UP000005143">
    <property type="component" value="Unassembled WGS sequence"/>
</dbReference>
<feature type="binding site" evidence="4">
    <location>
        <position position="248"/>
    </location>
    <ligand>
        <name>Mn(2+)</name>
        <dbReference type="ChEBI" id="CHEBI:29035"/>
        <label>1</label>
    </ligand>
</feature>
<evidence type="ECO:0000313" key="6">
    <source>
        <dbReference type="EMBL" id="EHN09006.1"/>
    </source>
</evidence>
<evidence type="ECO:0000256" key="5">
    <source>
        <dbReference type="RuleBase" id="RU003684"/>
    </source>
</evidence>
<dbReference type="AlphaFoldDB" id="H0EBD0"/>
<feature type="binding site" evidence="4">
    <location>
        <position position="155"/>
    </location>
    <ligand>
        <name>Mn(2+)</name>
        <dbReference type="ChEBI" id="CHEBI:29035"/>
        <label>1</label>
    </ligand>
</feature>
<evidence type="ECO:0000256" key="3">
    <source>
        <dbReference type="ARBA" id="ARBA00022801"/>
    </source>
</evidence>
<dbReference type="PANTHER" id="PTHR11358:SF26">
    <property type="entry name" value="GUANIDINO ACID HYDROLASE, MITOCHONDRIAL"/>
    <property type="match status" value="1"/>
</dbReference>
<dbReference type="InterPro" id="IPR023696">
    <property type="entry name" value="Ureohydrolase_dom_sf"/>
</dbReference>
<dbReference type="InterPro" id="IPR005925">
    <property type="entry name" value="Agmatinase-rel"/>
</dbReference>
<dbReference type="PROSITE" id="PS51409">
    <property type="entry name" value="ARGINASE_2"/>
    <property type="match status" value="1"/>
</dbReference>
<protein>
    <submittedName>
        <fullName evidence="6">Agmatinase</fullName>
        <ecNumber evidence="6">3.5.3.11</ecNumber>
    </submittedName>
</protein>
<dbReference type="OrthoDB" id="9788689at2"/>
<sequence length="330" mass="34750">MIDPLSRWAAHGEKPDYAGLLSFSGLPYSEDPADLHGVDAAIVGAPMDDLVSDRPGARFGPRAIRAASCPPGPHLEAGVDAFEILEVIDFGDAPVLPADPERSHAAIEATVGQVLAAGAIPIVLGGDHSIAEPDVRACAAKHGPVGLIHFDTHTDTGRTVFGVERSHGTPMYRLVESGHVDPTRYVQIGLRGYWPGEQEFGWQRERGITSLFMHDVRDRGIKAVVADAVAAAAGPDGSRPVFLSVDVDVLDPAFAPGTGTPEPGGMTSADLLWACRTVAAEVELVGMDVVEVLPERIGSRDVTALVAERIVRETLTGVAMRRLATSAPTG</sequence>
<dbReference type="SUPFAM" id="SSF52768">
    <property type="entry name" value="Arginase/deacetylase"/>
    <property type="match status" value="1"/>
</dbReference>
<evidence type="ECO:0000313" key="7">
    <source>
        <dbReference type="Proteomes" id="UP000005143"/>
    </source>
</evidence>
<dbReference type="InterPro" id="IPR020855">
    <property type="entry name" value="Ureohydrolase_Mn_BS"/>
</dbReference>
<dbReference type="PRINTS" id="PR00116">
    <property type="entry name" value="ARGINASE"/>
</dbReference>
<comment type="cofactor">
    <cofactor evidence="4">
        <name>Mn(2+)</name>
        <dbReference type="ChEBI" id="CHEBI:29035"/>
    </cofactor>
    <text evidence="4">Binds 2 manganese ions per subunit.</text>
</comment>
<gene>
    <name evidence="6" type="ORF">PAI11_41590</name>
</gene>
<comment type="similarity">
    <text evidence="1">Belongs to the arginase family. Agmatinase subfamily.</text>
</comment>
<dbReference type="Pfam" id="PF00491">
    <property type="entry name" value="Arginase"/>
    <property type="match status" value="1"/>
</dbReference>
<evidence type="ECO:0000256" key="2">
    <source>
        <dbReference type="ARBA" id="ARBA00022723"/>
    </source>
</evidence>